<sequence length="256" mass="28621">MVRLRYGSFQNRDPNARKTSRHKTQPEVGLERGRPNRVLPQRRVATSLKWPEGRMSRVPGSESKASCFIPLFSSHFVLVPASSPFIFVQSLPEHCLPTVSINSTYRCGTHPLLDEDAANVSPSGQHAVAELNRTRPSRFSTALFLYGASLDVVLTAHWTGAQFPRFLNNLDPLSCLIHAALSRQGSEKWGNVKCARWNEDDRLRGRTSALRMNLPSQTSDTDFKTERGLSTASVAISDQHTGSPVVYRFREKKSSE</sequence>
<dbReference type="Proteomes" id="UP000677054">
    <property type="component" value="Unassembled WGS sequence"/>
</dbReference>
<feature type="region of interest" description="Disordered" evidence="1">
    <location>
        <begin position="1"/>
        <end position="32"/>
    </location>
</feature>
<dbReference type="EMBL" id="CAJPEV010000287">
    <property type="protein sequence ID" value="CAG0883476.1"/>
    <property type="molecule type" value="Genomic_DNA"/>
</dbReference>
<dbReference type="EMBL" id="LR899804">
    <property type="protein sequence ID" value="CAD7242566.1"/>
    <property type="molecule type" value="Genomic_DNA"/>
</dbReference>
<accession>A0A7R8X242</accession>
<evidence type="ECO:0000313" key="3">
    <source>
        <dbReference type="Proteomes" id="UP000677054"/>
    </source>
</evidence>
<evidence type="ECO:0000313" key="2">
    <source>
        <dbReference type="EMBL" id="CAD7242566.1"/>
    </source>
</evidence>
<evidence type="ECO:0000256" key="1">
    <source>
        <dbReference type="SAM" id="MobiDB-lite"/>
    </source>
</evidence>
<keyword evidence="3" id="KW-1185">Reference proteome</keyword>
<proteinExistence type="predicted"/>
<gene>
    <name evidence="2" type="ORF">DSTB1V02_LOCUS2528</name>
</gene>
<name>A0A7R8X242_9CRUS</name>
<organism evidence="2">
    <name type="scientific">Darwinula stevensoni</name>
    <dbReference type="NCBI Taxonomy" id="69355"/>
    <lineage>
        <taxon>Eukaryota</taxon>
        <taxon>Metazoa</taxon>
        <taxon>Ecdysozoa</taxon>
        <taxon>Arthropoda</taxon>
        <taxon>Crustacea</taxon>
        <taxon>Oligostraca</taxon>
        <taxon>Ostracoda</taxon>
        <taxon>Podocopa</taxon>
        <taxon>Podocopida</taxon>
        <taxon>Darwinulocopina</taxon>
        <taxon>Darwinuloidea</taxon>
        <taxon>Darwinulidae</taxon>
        <taxon>Darwinula</taxon>
    </lineage>
</organism>
<reference evidence="2" key="1">
    <citation type="submission" date="2020-11" db="EMBL/GenBank/DDBJ databases">
        <authorList>
            <person name="Tran Van P."/>
        </authorList>
    </citation>
    <scope>NUCLEOTIDE SEQUENCE</scope>
</reference>
<dbReference type="AlphaFoldDB" id="A0A7R8X242"/>
<protein>
    <submittedName>
        <fullName evidence="2">Uncharacterized protein</fullName>
    </submittedName>
</protein>